<dbReference type="InterPro" id="IPR027461">
    <property type="entry name" value="Carboxypeptidase_A_C_sf"/>
</dbReference>
<keyword evidence="2" id="KW-0121">Carboxypeptidase</keyword>
<sequence>MSMTFSLIAPASFTRPEILDQAEEALQQFGIAVRFPAQLQKRHRYLAGDVDHRLETLYAAYADPDADAVWAVRGGYGCAHLATEIDWRRLAPKPLIGYSDLSVLLDQCHRHGLPAIHGPVMKEGVKLTADDPALRAASQRDFSALLALLEGRPADSVALTPITATTSTIVEGPLVGGNLSTLASVAGTPLAFRAPPGAIVILEDVGEPFYRLERDLWQLVHSGGLDEAAAVCIGTFEECVPYGDLRVETLFDTWLTPRGLPLYAGLPIGHGRDNLPWRYGATARIADGQLQFRA</sequence>
<proteinExistence type="inferred from homology"/>
<dbReference type="PANTHER" id="PTHR30237:SF2">
    <property type="entry name" value="MUREIN TETRAPEPTIDE CARBOXYPEPTIDASE"/>
    <property type="match status" value="1"/>
</dbReference>
<dbReference type="SUPFAM" id="SSF141986">
    <property type="entry name" value="LD-carboxypeptidase A C-terminal domain-like"/>
    <property type="match status" value="1"/>
</dbReference>
<keyword evidence="9" id="KW-1185">Reference proteome</keyword>
<dbReference type="Pfam" id="PF17676">
    <property type="entry name" value="Peptidase_S66C"/>
    <property type="match status" value="1"/>
</dbReference>
<reference evidence="8" key="1">
    <citation type="journal article" date="2015" name="Antonie Van Leeuwenhoek">
        <title>Comparative 16S rRNA signatures and multilocus sequence analysis for the genus Salinicola and description of Salinicola acroporae sp. nov., isolated from coral Acropora digitifera.</title>
        <authorList>
            <person name="Lepcha R.T."/>
            <person name="Poddar A."/>
            <person name="Schumann P."/>
            <person name="Das S.K."/>
        </authorList>
    </citation>
    <scope>NUCLEOTIDE SEQUENCE</scope>
    <source>
        <strain evidence="8">S4-41</strain>
    </source>
</reference>
<accession>A0ABT6I6Y3</accession>
<keyword evidence="3" id="KW-0645">Protease</keyword>
<keyword evidence="4" id="KW-0378">Hydrolase</keyword>
<evidence type="ECO:0000256" key="5">
    <source>
        <dbReference type="ARBA" id="ARBA00022825"/>
    </source>
</evidence>
<dbReference type="EMBL" id="PGFS01000001">
    <property type="protein sequence ID" value="MDH4573472.1"/>
    <property type="molecule type" value="Genomic_DNA"/>
</dbReference>
<dbReference type="InterPro" id="IPR029062">
    <property type="entry name" value="Class_I_gatase-like"/>
</dbReference>
<dbReference type="Pfam" id="PF02016">
    <property type="entry name" value="Peptidase_S66"/>
    <property type="match status" value="1"/>
</dbReference>
<evidence type="ECO:0000256" key="3">
    <source>
        <dbReference type="ARBA" id="ARBA00022670"/>
    </source>
</evidence>
<organism evidence="8 9">
    <name type="scientific">Salinicola acroporae</name>
    <dbReference type="NCBI Taxonomy" id="1541440"/>
    <lineage>
        <taxon>Bacteria</taxon>
        <taxon>Pseudomonadati</taxon>
        <taxon>Pseudomonadota</taxon>
        <taxon>Gammaproteobacteria</taxon>
        <taxon>Oceanospirillales</taxon>
        <taxon>Halomonadaceae</taxon>
        <taxon>Salinicola</taxon>
    </lineage>
</organism>
<dbReference type="PIRSF" id="PIRSF028757">
    <property type="entry name" value="LD-carboxypeptidase"/>
    <property type="match status" value="1"/>
</dbReference>
<dbReference type="PANTHER" id="PTHR30237">
    <property type="entry name" value="MURAMOYLTETRAPEPTIDE CARBOXYPEPTIDASE"/>
    <property type="match status" value="1"/>
</dbReference>
<dbReference type="SUPFAM" id="SSF52317">
    <property type="entry name" value="Class I glutamine amidotransferase-like"/>
    <property type="match status" value="1"/>
</dbReference>
<comment type="caution">
    <text evidence="8">The sequence shown here is derived from an EMBL/GenBank/DDBJ whole genome shotgun (WGS) entry which is preliminary data.</text>
</comment>
<dbReference type="InterPro" id="IPR040921">
    <property type="entry name" value="Peptidase_S66C"/>
</dbReference>
<feature type="domain" description="LD-carboxypeptidase C-terminal" evidence="7">
    <location>
        <begin position="171"/>
        <end position="285"/>
    </location>
</feature>
<comment type="similarity">
    <text evidence="1">Belongs to the peptidase S66 family.</text>
</comment>
<dbReference type="Gene3D" id="3.40.50.10740">
    <property type="entry name" value="Class I glutamine amidotransferase-like"/>
    <property type="match status" value="1"/>
</dbReference>
<evidence type="ECO:0000256" key="2">
    <source>
        <dbReference type="ARBA" id="ARBA00022645"/>
    </source>
</evidence>
<reference evidence="8" key="2">
    <citation type="submission" date="2017-11" db="EMBL/GenBank/DDBJ databases">
        <authorList>
            <person name="Das S.K."/>
        </authorList>
    </citation>
    <scope>NUCLEOTIDE SEQUENCE</scope>
    <source>
        <strain evidence="8">S4-41</strain>
    </source>
</reference>
<dbReference type="Gene3D" id="3.50.30.60">
    <property type="entry name" value="LD-carboxypeptidase A C-terminal domain-like"/>
    <property type="match status" value="1"/>
</dbReference>
<evidence type="ECO:0000259" key="7">
    <source>
        <dbReference type="Pfam" id="PF17676"/>
    </source>
</evidence>
<keyword evidence="5" id="KW-0720">Serine protease</keyword>
<dbReference type="InterPro" id="IPR003507">
    <property type="entry name" value="S66_fam"/>
</dbReference>
<evidence type="ECO:0000313" key="8">
    <source>
        <dbReference type="EMBL" id="MDH4573472.1"/>
    </source>
</evidence>
<dbReference type="Proteomes" id="UP001162135">
    <property type="component" value="Unassembled WGS sequence"/>
</dbReference>
<evidence type="ECO:0000256" key="1">
    <source>
        <dbReference type="ARBA" id="ARBA00010233"/>
    </source>
</evidence>
<dbReference type="InterPro" id="IPR040449">
    <property type="entry name" value="Peptidase_S66_N"/>
</dbReference>
<feature type="domain" description="LD-carboxypeptidase N-terminal" evidence="6">
    <location>
        <begin position="7"/>
        <end position="118"/>
    </location>
</feature>
<dbReference type="CDD" id="cd07025">
    <property type="entry name" value="Peptidase_S66"/>
    <property type="match status" value="1"/>
</dbReference>
<dbReference type="RefSeq" id="WP_110716111.1">
    <property type="nucleotide sequence ID" value="NZ_PGFS01000001.1"/>
</dbReference>
<dbReference type="InterPro" id="IPR027478">
    <property type="entry name" value="LdcA_N"/>
</dbReference>
<evidence type="ECO:0000313" key="9">
    <source>
        <dbReference type="Proteomes" id="UP001162135"/>
    </source>
</evidence>
<evidence type="ECO:0000259" key="6">
    <source>
        <dbReference type="Pfam" id="PF02016"/>
    </source>
</evidence>
<gene>
    <name evidence="8" type="ORF">CUR86_14180</name>
</gene>
<name>A0ABT6I6Y3_9GAMM</name>
<protein>
    <submittedName>
        <fullName evidence="8">LD-carboxypeptidase</fullName>
    </submittedName>
</protein>
<evidence type="ECO:0000256" key="4">
    <source>
        <dbReference type="ARBA" id="ARBA00022801"/>
    </source>
</evidence>